<dbReference type="PROSITE" id="PS00237">
    <property type="entry name" value="G_PROTEIN_RECEP_F1_1"/>
    <property type="match status" value="1"/>
</dbReference>
<feature type="transmembrane region" description="Helical" evidence="9">
    <location>
        <begin position="12"/>
        <end position="36"/>
    </location>
</feature>
<evidence type="ECO:0000256" key="1">
    <source>
        <dbReference type="ARBA" id="ARBA00004141"/>
    </source>
</evidence>
<keyword evidence="6 8" id="KW-0675">Receptor</keyword>
<feature type="transmembrane region" description="Helical" evidence="9">
    <location>
        <begin position="364"/>
        <end position="383"/>
    </location>
</feature>
<accession>E3NP04</accession>
<evidence type="ECO:0000256" key="4">
    <source>
        <dbReference type="ARBA" id="ARBA00023040"/>
    </source>
</evidence>
<evidence type="ECO:0000256" key="2">
    <source>
        <dbReference type="ARBA" id="ARBA00022692"/>
    </source>
</evidence>
<gene>
    <name evidence="11" type="ORF">CRE_15113</name>
</gene>
<feature type="transmembrane region" description="Helical" evidence="9">
    <location>
        <begin position="302"/>
        <end position="329"/>
    </location>
</feature>
<dbReference type="Gene3D" id="1.20.1070.10">
    <property type="entry name" value="Rhodopsin 7-helix transmembrane proteins"/>
    <property type="match status" value="1"/>
</dbReference>
<dbReference type="GO" id="GO:0005886">
    <property type="term" value="C:plasma membrane"/>
    <property type="evidence" value="ECO:0007669"/>
    <property type="project" value="TreeGrafter"/>
</dbReference>
<name>E3NP04_CAERE</name>
<evidence type="ECO:0000313" key="12">
    <source>
        <dbReference type="Proteomes" id="UP000008281"/>
    </source>
</evidence>
<dbReference type="AlphaFoldDB" id="E3NP04"/>
<dbReference type="PRINTS" id="PR00237">
    <property type="entry name" value="GPCRRHODOPSN"/>
</dbReference>
<evidence type="ECO:0000256" key="6">
    <source>
        <dbReference type="ARBA" id="ARBA00023170"/>
    </source>
</evidence>
<dbReference type="PANTHER" id="PTHR45695">
    <property type="entry name" value="LEUCOKININ RECEPTOR-RELATED"/>
    <property type="match status" value="1"/>
</dbReference>
<keyword evidence="5 9" id="KW-0472">Membrane</keyword>
<dbReference type="GO" id="GO:0004930">
    <property type="term" value="F:G protein-coupled receptor activity"/>
    <property type="evidence" value="ECO:0007669"/>
    <property type="project" value="UniProtKB-KW"/>
</dbReference>
<keyword evidence="3 9" id="KW-1133">Transmembrane helix</keyword>
<comment type="subcellular location">
    <subcellularLocation>
        <location evidence="1">Membrane</location>
        <topology evidence="1">Multi-pass membrane protein</topology>
    </subcellularLocation>
</comment>
<feature type="transmembrane region" description="Helical" evidence="9">
    <location>
        <begin position="91"/>
        <end position="116"/>
    </location>
</feature>
<dbReference type="InterPro" id="IPR017452">
    <property type="entry name" value="GPCR_Rhodpsn_7TM"/>
</dbReference>
<feature type="transmembrane region" description="Helical" evidence="9">
    <location>
        <begin position="252"/>
        <end position="275"/>
    </location>
</feature>
<evidence type="ECO:0000313" key="11">
    <source>
        <dbReference type="EMBL" id="EFP12006.1"/>
    </source>
</evidence>
<proteinExistence type="inferred from homology"/>
<comment type="similarity">
    <text evidence="8">Belongs to the G-protein coupled receptor 1 family.</text>
</comment>
<dbReference type="STRING" id="31234.E3NP04"/>
<evidence type="ECO:0000259" key="10">
    <source>
        <dbReference type="PROSITE" id="PS50262"/>
    </source>
</evidence>
<keyword evidence="12" id="KW-1185">Reference proteome</keyword>
<dbReference type="InterPro" id="IPR000276">
    <property type="entry name" value="GPCR_Rhodpsn"/>
</dbReference>
<reference evidence="11" key="1">
    <citation type="submission" date="2007-07" db="EMBL/GenBank/DDBJ databases">
        <title>PCAP assembly of the Caenorhabditis remanei genome.</title>
        <authorList>
            <consortium name="The Caenorhabditis remanei Sequencing Consortium"/>
            <person name="Wilson R.K."/>
        </authorList>
    </citation>
    <scope>NUCLEOTIDE SEQUENCE [LARGE SCALE GENOMIC DNA]</scope>
    <source>
        <strain evidence="11">PB4641</strain>
    </source>
</reference>
<dbReference type="HOGENOM" id="CLU_009579_6_3_1"/>
<evidence type="ECO:0000256" key="7">
    <source>
        <dbReference type="ARBA" id="ARBA00023224"/>
    </source>
</evidence>
<feature type="transmembrane region" description="Helical" evidence="9">
    <location>
        <begin position="165"/>
        <end position="186"/>
    </location>
</feature>
<dbReference type="eggNOG" id="KOG3656">
    <property type="taxonomic scope" value="Eukaryota"/>
</dbReference>
<evidence type="ECO:0000256" key="5">
    <source>
        <dbReference type="ARBA" id="ARBA00023136"/>
    </source>
</evidence>
<organism evidence="12">
    <name type="scientific">Caenorhabditis remanei</name>
    <name type="common">Caenorhabditis vulgaris</name>
    <dbReference type="NCBI Taxonomy" id="31234"/>
    <lineage>
        <taxon>Eukaryota</taxon>
        <taxon>Metazoa</taxon>
        <taxon>Ecdysozoa</taxon>
        <taxon>Nematoda</taxon>
        <taxon>Chromadorea</taxon>
        <taxon>Rhabditida</taxon>
        <taxon>Rhabditina</taxon>
        <taxon>Rhabditomorpha</taxon>
        <taxon>Rhabditoidea</taxon>
        <taxon>Rhabditidae</taxon>
        <taxon>Peloderinae</taxon>
        <taxon>Caenorhabditis</taxon>
    </lineage>
</organism>
<evidence type="ECO:0000256" key="3">
    <source>
        <dbReference type="ARBA" id="ARBA00022989"/>
    </source>
</evidence>
<feature type="transmembrane region" description="Helical" evidence="9">
    <location>
        <begin position="206"/>
        <end position="227"/>
    </location>
</feature>
<feature type="domain" description="G-protein coupled receptors family 1 profile" evidence="10">
    <location>
        <begin position="107"/>
        <end position="380"/>
    </location>
</feature>
<evidence type="ECO:0000256" key="8">
    <source>
        <dbReference type="RuleBase" id="RU000688"/>
    </source>
</evidence>
<sequence length="458" mass="52708">MPLGATNAFRHFIGLSSSSSFFFFCICSFSSFFFFLPKLPSHQLLLFQTKTSPNVKFLLESNIMNASTVSYEELEQFEPVPLLRHSYQLTVLYTVAYGAVFFTGVLGNTFVVLAVWAHKNLNITTDYLILSLALADLFILWICLPTTLINSIFTEWLWGQFFCRLSTWANASTSFASVYTLVAVTADRYLAICHTLKYNTSWDREYTKYVIFTVWFVAAIFGIPNWYNYDLIVWQEGNYGYRLCTSQTDQKLYFLFVNLLLAFIVPFGLISGLYTKIFITVSTHRSLAVDARAREDRVKLRVATMMLTVIIVFACCWLPLYCIFTYFFFFADQRSDLFQITSMVSFPKFSSSEYLFNFQLIRPIFQWMSLLSSSLNPIIYIAYSHKYRRAFKSILLMPCKTRYERVRSTILRRHSRGGKSTATISMSNFGTEPTNLGGAASLLIEPDGKQVERSTSDC</sequence>
<feature type="transmembrane region" description="Helical" evidence="9">
    <location>
        <begin position="128"/>
        <end position="153"/>
    </location>
</feature>
<dbReference type="Proteomes" id="UP000008281">
    <property type="component" value="Unassembled WGS sequence"/>
</dbReference>
<keyword evidence="7 8" id="KW-0807">Transducer</keyword>
<evidence type="ECO:0000256" key="9">
    <source>
        <dbReference type="SAM" id="Phobius"/>
    </source>
</evidence>
<dbReference type="OrthoDB" id="5975505at2759"/>
<dbReference type="EMBL" id="DS269289">
    <property type="protein sequence ID" value="EFP12006.1"/>
    <property type="molecule type" value="Genomic_DNA"/>
</dbReference>
<keyword evidence="4 8" id="KW-0297">G-protein coupled receptor</keyword>
<dbReference type="Pfam" id="PF00001">
    <property type="entry name" value="7tm_1"/>
    <property type="match status" value="1"/>
</dbReference>
<dbReference type="PANTHER" id="PTHR45695:SF15">
    <property type="entry name" value="OPSIN RH2"/>
    <property type="match status" value="1"/>
</dbReference>
<dbReference type="InParanoid" id="E3NP04"/>
<dbReference type="SUPFAM" id="SSF81321">
    <property type="entry name" value="Family A G protein-coupled receptor-like"/>
    <property type="match status" value="1"/>
</dbReference>
<dbReference type="PROSITE" id="PS50262">
    <property type="entry name" value="G_PROTEIN_RECEP_F1_2"/>
    <property type="match status" value="1"/>
</dbReference>
<keyword evidence="2 8" id="KW-0812">Transmembrane</keyword>
<protein>
    <recommendedName>
        <fullName evidence="10">G-protein coupled receptors family 1 profile domain-containing protein</fullName>
    </recommendedName>
</protein>